<organism evidence="2 3">
    <name type="scientific">Vibrio orientalis CIP 102891 = ATCC 33934</name>
    <dbReference type="NCBI Taxonomy" id="675816"/>
    <lineage>
        <taxon>Bacteria</taxon>
        <taxon>Pseudomonadati</taxon>
        <taxon>Pseudomonadota</taxon>
        <taxon>Gammaproteobacteria</taxon>
        <taxon>Vibrionales</taxon>
        <taxon>Vibrionaceae</taxon>
        <taxon>Vibrio</taxon>
        <taxon>Vibrio oreintalis group</taxon>
    </lineage>
</organism>
<evidence type="ECO:0000313" key="4">
    <source>
        <dbReference type="Proteomes" id="UP000003515"/>
    </source>
</evidence>
<dbReference type="AlphaFoldDB" id="C9QEA0"/>
<comment type="caution">
    <text evidence="2">The sequence shown here is derived from an EMBL/GenBank/DDBJ whole genome shotgun (WGS) entry which is preliminary data.</text>
</comment>
<protein>
    <submittedName>
        <fullName evidence="2">Uncharacterized protein</fullName>
    </submittedName>
</protein>
<accession>C9QEA0</accession>
<sequence length="93" mass="10199">MKTKLINSDNKLANDDQISDWLKSNESEIDSVEYHAAILGINGRTEYRTVTVGGLDQLVKLTNALANFGLVDLLKDSGPVKGFDSVFDVKEKA</sequence>
<evidence type="ECO:0000313" key="3">
    <source>
        <dbReference type="Proteomes" id="UP000002817"/>
    </source>
</evidence>
<dbReference type="Proteomes" id="UP000002817">
    <property type="component" value="Unassembled WGS sequence"/>
</dbReference>
<name>C9QEA0_VIBOR</name>
<dbReference type="OrthoDB" id="5917908at2"/>
<dbReference type="EMBL" id="ACZV01000004">
    <property type="protein sequence ID" value="EEX94373.1"/>
    <property type="molecule type" value="Genomic_DNA"/>
</dbReference>
<dbReference type="PATRIC" id="fig|675816.5.peg.162"/>
<reference evidence="1 4" key="1">
    <citation type="submission" date="2009-10" db="EMBL/GenBank/DDBJ databases">
        <authorList>
            <consortium name="Los Alamos National Laboratory (LANL)"/>
            <consortium name="National Microbial Pathogen Data Resource (NMPDR)"/>
            <person name="Munk A.C."/>
            <person name="Chertkov O."/>
            <person name="Tapia R."/>
            <person name="Green L."/>
            <person name="Rogers Y."/>
            <person name="Detter J.C."/>
            <person name="Bruce D."/>
            <person name="Brettin T.S."/>
            <person name="Colwell R.R."/>
            <person name="Huq A."/>
            <person name="Grim C.J."/>
            <person name="Hasan N.A."/>
            <person name="Bartels D."/>
            <person name="Vonstein V."/>
        </authorList>
    </citation>
    <scope>NUCLEOTIDE SEQUENCE [LARGE SCALE GENOMIC DNA]</scope>
    <source>
        <strain evidence="1 4">CIP 102891</strain>
    </source>
</reference>
<keyword evidence="4" id="KW-1185">Reference proteome</keyword>
<gene>
    <name evidence="1" type="ORF">VIA_001531</name>
    <name evidence="2" type="ORF">VIOR3934_19680</name>
</gene>
<reference evidence="2 3" key="3">
    <citation type="journal article" date="2012" name="Int. J. Syst. Evol. Microbiol.">
        <title>Vibrio caribbeanicus sp. nov., isolated from the marine sponge Scleritoderma cyanea.</title>
        <authorList>
            <person name="Hoffmann M."/>
            <person name="Monday S.R."/>
            <person name="Allard M.W."/>
            <person name="Strain E.A."/>
            <person name="Whittaker P."/>
            <person name="Naum M."/>
            <person name="McCarthy P.J."/>
            <person name="Lopez J.V."/>
            <person name="Fischer M."/>
            <person name="Brown E.W."/>
        </authorList>
    </citation>
    <scope>NUCLEOTIDE SEQUENCE [LARGE SCALE GENOMIC DNA]</scope>
    <source>
        <strain evidence="2">CIP 102891</strain>
        <strain evidence="3">CIP 102891 / ATCC 33934</strain>
    </source>
</reference>
<dbReference type="eggNOG" id="ENOG5031PJA">
    <property type="taxonomic scope" value="Bacteria"/>
</dbReference>
<evidence type="ECO:0000313" key="2">
    <source>
        <dbReference type="EMBL" id="EGU54081.1"/>
    </source>
</evidence>
<reference evidence="2" key="2">
    <citation type="submission" date="2011-08" db="EMBL/GenBank/DDBJ databases">
        <authorList>
            <person name="Hoffman M."/>
            <person name="Strain E.A."/>
            <person name="Brown E."/>
            <person name="Allard M.W."/>
        </authorList>
    </citation>
    <scope>NUCLEOTIDE SEQUENCE</scope>
    <source>
        <strain evidence="2">CIP 102891</strain>
    </source>
</reference>
<dbReference type="Proteomes" id="UP000003515">
    <property type="component" value="Unassembled WGS sequence"/>
</dbReference>
<dbReference type="EMBL" id="AFWH01000001">
    <property type="protein sequence ID" value="EGU54081.1"/>
    <property type="molecule type" value="Genomic_DNA"/>
</dbReference>
<proteinExistence type="predicted"/>
<evidence type="ECO:0000313" key="1">
    <source>
        <dbReference type="EMBL" id="EEX94373.1"/>
    </source>
</evidence>
<dbReference type="RefSeq" id="WP_004412258.1">
    <property type="nucleotide sequence ID" value="NZ_ACZV01000004.1"/>
</dbReference>